<accession>A0ABR2Z1C6</accession>
<keyword evidence="4 7" id="KW-0276">Fatty acid metabolism</keyword>
<evidence type="ECO:0000313" key="10">
    <source>
        <dbReference type="Proteomes" id="UP001491310"/>
    </source>
</evidence>
<dbReference type="Gene3D" id="3.40.50.12780">
    <property type="entry name" value="N-terminal domain of ligase-like"/>
    <property type="match status" value="1"/>
</dbReference>
<keyword evidence="5 7" id="KW-0067">ATP-binding</keyword>
<evidence type="ECO:0000259" key="8">
    <source>
        <dbReference type="Pfam" id="PF00501"/>
    </source>
</evidence>
<dbReference type="InterPro" id="IPR020845">
    <property type="entry name" value="AMP-binding_CS"/>
</dbReference>
<dbReference type="PANTHER" id="PTHR43272">
    <property type="entry name" value="LONG-CHAIN-FATTY-ACID--COA LIGASE"/>
    <property type="match status" value="1"/>
</dbReference>
<evidence type="ECO:0000256" key="6">
    <source>
        <dbReference type="ARBA" id="ARBA00026121"/>
    </source>
</evidence>
<dbReference type="Proteomes" id="UP001491310">
    <property type="component" value="Unassembled WGS sequence"/>
</dbReference>
<protein>
    <recommendedName>
        <fullName evidence="6 7">Long-chain-fatty-acid--CoA ligase</fullName>
        <ecNumber evidence="6 7">6.2.1.3</ecNumber>
    </recommendedName>
</protein>
<evidence type="ECO:0000256" key="2">
    <source>
        <dbReference type="ARBA" id="ARBA00022598"/>
    </source>
</evidence>
<dbReference type="PROSITE" id="PS00455">
    <property type="entry name" value="AMP_BINDING"/>
    <property type="match status" value="1"/>
</dbReference>
<organism evidence="9 10">
    <name type="scientific">Coccomyxa subellipsoidea</name>
    <dbReference type="NCBI Taxonomy" id="248742"/>
    <lineage>
        <taxon>Eukaryota</taxon>
        <taxon>Viridiplantae</taxon>
        <taxon>Chlorophyta</taxon>
        <taxon>core chlorophytes</taxon>
        <taxon>Trebouxiophyceae</taxon>
        <taxon>Trebouxiophyceae incertae sedis</taxon>
        <taxon>Coccomyxaceae</taxon>
        <taxon>Coccomyxa</taxon>
    </lineage>
</organism>
<keyword evidence="2 7" id="KW-0436">Ligase</keyword>
<dbReference type="InterPro" id="IPR042099">
    <property type="entry name" value="ANL_N_sf"/>
</dbReference>
<gene>
    <name evidence="9" type="ORF">WJX75_000259</name>
</gene>
<keyword evidence="10" id="KW-1185">Reference proteome</keyword>
<dbReference type="EMBL" id="JALJOT010000001">
    <property type="protein sequence ID" value="KAK9917983.1"/>
    <property type="molecule type" value="Genomic_DNA"/>
</dbReference>
<sequence>MPEQVKQVGNFTVAIGQGKPKEGSKNALSPIYRNTAAKDGWPGVDGGCTTLFEVFEQSVKRYGDCKCLGWRPIVNGKAGPYEYWTYKETRERASALASSITASGTKAGGRVGIYAPNCPNWMLIIQACNRSSLYVVPLYDSLGESAVEYTVNHSETSIIFAEASKLVFLAKAAKNVKENVKTVVYWGDAPTVKDASASIEKEGIKVYGWEAFNKMGKSKPLEAVPPKPEDPATIMYTSGTTGNPKGVVLTHKNVLATVAALQTFVREVGLDLGSDDSTLSYLTLAHILGRALEEFALSVGASIGYWQGDVKKLTDDISAVKPTLFVAVPRVLERIQSGIQAKLKAKPWIVRTIVSLAYRWKLSKLKAGVPLNRATPLLDKYLFDTFKKAFGGRVRFIVSGGAPLSTHVEEYLKVTLCTPVFQGYGLTETCAASFIALPQQDNSGTVGPPTACVELRFEGSEELGYDPLASPPRGEICLRGPIVFDGYYEDKEKTKEAFDKDGFFHTGDVGELTPGGALKVVDRIKNMFKLAQGEYIAAEHLENTYAGTDCVEQIWVYGNSYESTLVAVVVPDKKELTGWAKDNGVDGDFEALVNNPKAAEYVTKELAAMAKQSQLKGFERIAAVHLTAEPFSTDNNLMTPSFKLKRNILQKTFQKQIDALYAKRKAASSR</sequence>
<proteinExistence type="inferred from homology"/>
<evidence type="ECO:0000256" key="3">
    <source>
        <dbReference type="ARBA" id="ARBA00022741"/>
    </source>
</evidence>
<dbReference type="InterPro" id="IPR045311">
    <property type="entry name" value="LC-FACS_euk"/>
</dbReference>
<dbReference type="CDD" id="cd05927">
    <property type="entry name" value="LC-FACS_euk"/>
    <property type="match status" value="1"/>
</dbReference>
<dbReference type="PANTHER" id="PTHR43272:SF3">
    <property type="entry name" value="LONG CHAIN ACYL-COA SYNTHETASE 4"/>
    <property type="match status" value="1"/>
</dbReference>
<comment type="function">
    <text evidence="7">Catalyzes the conversion of long-chain fatty acids to their active form acyl-CoAs for both synthesis of cellular lipids, and degradation via beta-oxidation.</text>
</comment>
<dbReference type="SUPFAM" id="SSF56801">
    <property type="entry name" value="Acetyl-CoA synthetase-like"/>
    <property type="match status" value="1"/>
</dbReference>
<evidence type="ECO:0000256" key="7">
    <source>
        <dbReference type="RuleBase" id="RU369030"/>
    </source>
</evidence>
<reference evidence="9 10" key="1">
    <citation type="journal article" date="2024" name="Nat. Commun.">
        <title>Phylogenomics reveals the evolutionary origins of lichenization in chlorophyte algae.</title>
        <authorList>
            <person name="Puginier C."/>
            <person name="Libourel C."/>
            <person name="Otte J."/>
            <person name="Skaloud P."/>
            <person name="Haon M."/>
            <person name="Grisel S."/>
            <person name="Petersen M."/>
            <person name="Berrin J.G."/>
            <person name="Delaux P.M."/>
            <person name="Dal Grande F."/>
            <person name="Keller J."/>
        </authorList>
    </citation>
    <scope>NUCLEOTIDE SEQUENCE [LARGE SCALE GENOMIC DNA]</scope>
    <source>
        <strain evidence="9 10">SAG 216-7</strain>
    </source>
</reference>
<keyword evidence="7" id="KW-0443">Lipid metabolism</keyword>
<comment type="similarity">
    <text evidence="1 7">Belongs to the ATP-dependent AMP-binding enzyme family.</text>
</comment>
<evidence type="ECO:0000313" key="9">
    <source>
        <dbReference type="EMBL" id="KAK9917983.1"/>
    </source>
</evidence>
<evidence type="ECO:0000256" key="5">
    <source>
        <dbReference type="ARBA" id="ARBA00022840"/>
    </source>
</evidence>
<dbReference type="InterPro" id="IPR000873">
    <property type="entry name" value="AMP-dep_synth/lig_dom"/>
</dbReference>
<evidence type="ECO:0000256" key="1">
    <source>
        <dbReference type="ARBA" id="ARBA00006432"/>
    </source>
</evidence>
<dbReference type="Pfam" id="PF00501">
    <property type="entry name" value="AMP-binding"/>
    <property type="match status" value="1"/>
</dbReference>
<comment type="caution">
    <text evidence="9">The sequence shown here is derived from an EMBL/GenBank/DDBJ whole genome shotgun (WGS) entry which is preliminary data.</text>
</comment>
<keyword evidence="3 7" id="KW-0547">Nucleotide-binding</keyword>
<dbReference type="EC" id="6.2.1.3" evidence="6 7"/>
<feature type="domain" description="AMP-dependent synthetase/ligase" evidence="8">
    <location>
        <begin position="55"/>
        <end position="488"/>
    </location>
</feature>
<name>A0ABR2Z1C6_9CHLO</name>
<evidence type="ECO:0000256" key="4">
    <source>
        <dbReference type="ARBA" id="ARBA00022832"/>
    </source>
</evidence>
<comment type="catalytic activity">
    <reaction evidence="7">
        <text>a long-chain fatty acid + ATP + CoA = a long-chain fatty acyl-CoA + AMP + diphosphate</text>
        <dbReference type="Rhea" id="RHEA:15421"/>
        <dbReference type="ChEBI" id="CHEBI:30616"/>
        <dbReference type="ChEBI" id="CHEBI:33019"/>
        <dbReference type="ChEBI" id="CHEBI:57287"/>
        <dbReference type="ChEBI" id="CHEBI:57560"/>
        <dbReference type="ChEBI" id="CHEBI:83139"/>
        <dbReference type="ChEBI" id="CHEBI:456215"/>
        <dbReference type="EC" id="6.2.1.3"/>
    </reaction>
</comment>